<dbReference type="PROSITE" id="PS51257">
    <property type="entry name" value="PROKAR_LIPOPROTEIN"/>
    <property type="match status" value="1"/>
</dbReference>
<dbReference type="EMBL" id="CACVAU010000038">
    <property type="protein sequence ID" value="CAA6811304.1"/>
    <property type="molecule type" value="Genomic_DNA"/>
</dbReference>
<accession>A0A6S6SYZ1</accession>
<proteinExistence type="predicted"/>
<evidence type="ECO:0000313" key="1">
    <source>
        <dbReference type="EMBL" id="CAA6811304.1"/>
    </source>
</evidence>
<sequence>MKKYISLSLVTLFFIGCGGSGDGATSTSMTTSGQNQGVLGVELTVATPEINNTTTDSSSALLSESSEPIERSKTALSNTGTAVKSMFNGYELEVVSSKVLEQNEETSQSTIAVYGTINQYATESLLKINTNYVDSNITVLVFKDNNLVAESETFKVNSIDAINFSEITIN</sequence>
<protein>
    <recommendedName>
        <fullName evidence="2">Lipoprotein</fullName>
    </recommendedName>
</protein>
<gene>
    <name evidence="1" type="ORF">HELGO_WM4018</name>
</gene>
<name>A0A6S6SYZ1_9BACT</name>
<dbReference type="AlphaFoldDB" id="A0A6S6SYZ1"/>
<reference evidence="1" key="1">
    <citation type="submission" date="2020-01" db="EMBL/GenBank/DDBJ databases">
        <authorList>
            <person name="Meier V. D."/>
            <person name="Meier V D."/>
        </authorList>
    </citation>
    <scope>NUCLEOTIDE SEQUENCE</scope>
    <source>
        <strain evidence="1">HLG_WM_MAG_05</strain>
    </source>
</reference>
<evidence type="ECO:0008006" key="2">
    <source>
        <dbReference type="Google" id="ProtNLM"/>
    </source>
</evidence>
<organism evidence="1">
    <name type="scientific">uncultured Sulfurovum sp</name>
    <dbReference type="NCBI Taxonomy" id="269237"/>
    <lineage>
        <taxon>Bacteria</taxon>
        <taxon>Pseudomonadati</taxon>
        <taxon>Campylobacterota</taxon>
        <taxon>Epsilonproteobacteria</taxon>
        <taxon>Campylobacterales</taxon>
        <taxon>Sulfurovaceae</taxon>
        <taxon>Sulfurovum</taxon>
        <taxon>environmental samples</taxon>
    </lineage>
</organism>